<organism evidence="1 2">
    <name type="scientific">Dendrolimus kikuchii</name>
    <dbReference type="NCBI Taxonomy" id="765133"/>
    <lineage>
        <taxon>Eukaryota</taxon>
        <taxon>Metazoa</taxon>
        <taxon>Ecdysozoa</taxon>
        <taxon>Arthropoda</taxon>
        <taxon>Hexapoda</taxon>
        <taxon>Insecta</taxon>
        <taxon>Pterygota</taxon>
        <taxon>Neoptera</taxon>
        <taxon>Endopterygota</taxon>
        <taxon>Lepidoptera</taxon>
        <taxon>Glossata</taxon>
        <taxon>Ditrysia</taxon>
        <taxon>Bombycoidea</taxon>
        <taxon>Lasiocampidae</taxon>
        <taxon>Dendrolimus</taxon>
    </lineage>
</organism>
<proteinExistence type="predicted"/>
<name>A0ACC1CKW8_9NEOP</name>
<reference evidence="1 2" key="1">
    <citation type="journal article" date="2021" name="Front. Genet.">
        <title>Chromosome-Level Genome Assembly Reveals Significant Gene Expansion in the Toll and IMD Signaling Pathways of Dendrolimus kikuchii.</title>
        <authorList>
            <person name="Zhou J."/>
            <person name="Wu P."/>
            <person name="Xiong Z."/>
            <person name="Liu N."/>
            <person name="Zhao N."/>
            <person name="Ji M."/>
            <person name="Qiu Y."/>
            <person name="Yang B."/>
        </authorList>
    </citation>
    <scope>NUCLEOTIDE SEQUENCE [LARGE SCALE GENOMIC DNA]</scope>
    <source>
        <strain evidence="1">Ann1</strain>
    </source>
</reference>
<comment type="caution">
    <text evidence="1">The sequence shown here is derived from an EMBL/GenBank/DDBJ whole genome shotgun (WGS) entry which is preliminary data.</text>
</comment>
<dbReference type="EMBL" id="CM034408">
    <property type="protein sequence ID" value="KAJ0172150.1"/>
    <property type="molecule type" value="Genomic_DNA"/>
</dbReference>
<evidence type="ECO:0000313" key="1">
    <source>
        <dbReference type="EMBL" id="KAJ0172150.1"/>
    </source>
</evidence>
<evidence type="ECO:0000313" key="2">
    <source>
        <dbReference type="Proteomes" id="UP000824533"/>
    </source>
</evidence>
<dbReference type="Proteomes" id="UP000824533">
    <property type="component" value="Linkage Group LG22"/>
</dbReference>
<protein>
    <submittedName>
        <fullName evidence="1">Uncharacterized protein</fullName>
    </submittedName>
</protein>
<accession>A0ACC1CKW8</accession>
<keyword evidence="2" id="KW-1185">Reference proteome</keyword>
<sequence>MKLSILLLCLLFLSVRGQRIAGGNPTDITVYPYATALLTNRGVGAYEQACGGTILSNTAILSAASCFYSGLTIDPASWWRARVGSTYRNAGGSIYLIRQINLHSNFSTTTLDNDIAVLRTTLTIAMRPGVVEPARIVGAAYTFGTNQEVWAIGWGALSGANPVSSDQLRHVQIWTINQVTCENRYADHSFTVTSNMVCVGWLDVGVRGQCEGDAGSPLVDNGAVVGLFSWTQGCAQGWYPDINTRISPYTRWIVSTATA</sequence>
<gene>
    <name evidence="1" type="ORF">K1T71_012123</name>
</gene>